<proteinExistence type="predicted"/>
<evidence type="ECO:0000259" key="1">
    <source>
        <dbReference type="Pfam" id="PF01796"/>
    </source>
</evidence>
<dbReference type="InterPro" id="IPR022002">
    <property type="entry name" value="ChsH2_Znr"/>
</dbReference>
<reference evidence="3 4" key="1">
    <citation type="submission" date="2022-02" db="EMBL/GenBank/DDBJ databases">
        <title>Description of Brenneria tiliae sp. nov. isolated from symptomatic Tilia x moltkei and Tilia x europaea trees in the UK.</title>
        <authorList>
            <person name="Kile H."/>
        </authorList>
    </citation>
    <scope>NUCLEOTIDE SEQUENCE [LARGE SCALE GENOMIC DNA]</scope>
    <source>
        <strain evidence="3 4">MC1SB4.1</strain>
    </source>
</reference>
<feature type="domain" description="ChsH2 rubredoxin-like zinc ribbon" evidence="2">
    <location>
        <begin position="22"/>
        <end position="54"/>
    </location>
</feature>
<dbReference type="InterPro" id="IPR002878">
    <property type="entry name" value="ChsH2_C"/>
</dbReference>
<dbReference type="InterPro" id="IPR012340">
    <property type="entry name" value="NA-bd_OB-fold"/>
</dbReference>
<dbReference type="SUPFAM" id="SSF50249">
    <property type="entry name" value="Nucleic acid-binding proteins"/>
    <property type="match status" value="1"/>
</dbReference>
<evidence type="ECO:0000259" key="2">
    <source>
        <dbReference type="Pfam" id="PF12172"/>
    </source>
</evidence>
<dbReference type="InterPro" id="IPR052513">
    <property type="entry name" value="Thioester_dehydratase-like"/>
</dbReference>
<sequence length="147" mass="16955">MSQYPENIHRMTTAGMVRQWREHGGKYRLEGTRCKHCGTISFPRRSVCGNCNKQGLEIYPCSHFGKIETIVDVNNPALVIMGYGEVVPRHIATVRLADDITIVTEIVDIIDEYELKPGTEVEMVIRKQVRESNLAWQYAYKFKPVRR</sequence>
<accession>A0ABT0MYY3</accession>
<gene>
    <name evidence="3" type="ORF">MFP26_20485</name>
</gene>
<name>A0ABT0MYY3_9GAMM</name>
<dbReference type="Pfam" id="PF01796">
    <property type="entry name" value="OB_ChsH2_C"/>
    <property type="match status" value="1"/>
</dbReference>
<dbReference type="Proteomes" id="UP001203069">
    <property type="component" value="Unassembled WGS sequence"/>
</dbReference>
<keyword evidence="4" id="KW-1185">Reference proteome</keyword>
<dbReference type="RefSeq" id="WP_249246085.1">
    <property type="nucleotide sequence ID" value="NZ_JAKPBZ010000115.1"/>
</dbReference>
<dbReference type="PANTHER" id="PTHR34075:SF5">
    <property type="entry name" value="BLR3430 PROTEIN"/>
    <property type="match status" value="1"/>
</dbReference>
<protein>
    <submittedName>
        <fullName evidence="3">Zinc ribbon domain-containing protein</fullName>
    </submittedName>
</protein>
<dbReference type="Pfam" id="PF12172">
    <property type="entry name" value="zf-ChsH2"/>
    <property type="match status" value="1"/>
</dbReference>
<dbReference type="Gene3D" id="6.10.30.10">
    <property type="match status" value="1"/>
</dbReference>
<dbReference type="EMBL" id="JAKPBZ010000115">
    <property type="protein sequence ID" value="MCL2895049.1"/>
    <property type="molecule type" value="Genomic_DNA"/>
</dbReference>
<dbReference type="PANTHER" id="PTHR34075">
    <property type="entry name" value="BLR3430 PROTEIN"/>
    <property type="match status" value="1"/>
</dbReference>
<evidence type="ECO:0000313" key="3">
    <source>
        <dbReference type="EMBL" id="MCL2895049.1"/>
    </source>
</evidence>
<organism evidence="3 4">
    <name type="scientific">Brenneria tiliae</name>
    <dbReference type="NCBI Taxonomy" id="2914984"/>
    <lineage>
        <taxon>Bacteria</taxon>
        <taxon>Pseudomonadati</taxon>
        <taxon>Pseudomonadota</taxon>
        <taxon>Gammaproteobacteria</taxon>
        <taxon>Enterobacterales</taxon>
        <taxon>Pectobacteriaceae</taxon>
        <taxon>Brenneria</taxon>
    </lineage>
</organism>
<evidence type="ECO:0000313" key="4">
    <source>
        <dbReference type="Proteomes" id="UP001203069"/>
    </source>
</evidence>
<comment type="caution">
    <text evidence="3">The sequence shown here is derived from an EMBL/GenBank/DDBJ whole genome shotgun (WGS) entry which is preliminary data.</text>
</comment>
<feature type="domain" description="ChsH2 C-terminal OB-fold" evidence="1">
    <location>
        <begin position="64"/>
        <end position="126"/>
    </location>
</feature>